<dbReference type="EMBL" id="JACGCI010000116">
    <property type="protein sequence ID" value="KAF6744658.1"/>
    <property type="molecule type" value="Genomic_DNA"/>
</dbReference>
<feature type="compositionally biased region" description="Polar residues" evidence="1">
    <location>
        <begin position="325"/>
        <end position="338"/>
    </location>
</feature>
<dbReference type="Proteomes" id="UP000521943">
    <property type="component" value="Unassembled WGS sequence"/>
</dbReference>
<protein>
    <submittedName>
        <fullName evidence="2">Uncharacterized protein</fullName>
    </submittedName>
</protein>
<proteinExistence type="predicted"/>
<feature type="region of interest" description="Disordered" evidence="1">
    <location>
        <begin position="203"/>
        <end position="292"/>
    </location>
</feature>
<sequence>MYTVVGDRSCQTLHSATGLIGVHLSFAWQLRLVSNAVAKSNKRLRIESEDEPRGFKNRDSESRRRTRYTVLYRVDFRPVFARYFSTIKAKTPLLPASIPLAKIDSRIQQVFNNIPADGPADEAFEVFDRRFNALYHEDLRDAATGRLPNFERGQHGLDLVITYLQSIVDGNPSGFQWNAGVPKLVRIAKEIKILMDLSATESRAPAVVPPPKPIPTALQSGKGATARSQPSARTTKAGDAKRGRGLESSAATAAGAPQPFTDSDDSDFVPSKRRRAGDDDDDDVMSVYGADGEEVVEETQIRIDLEKKRKERKRKAAEEEEDSDSLATQPSGGSAVRTSYSSAFSITGVLSVEKSTKGTTVVPERDRTCK</sequence>
<name>A0A8H6HCZ0_9AGAR</name>
<evidence type="ECO:0000313" key="2">
    <source>
        <dbReference type="EMBL" id="KAF6744658.1"/>
    </source>
</evidence>
<gene>
    <name evidence="2" type="ORF">DFP72DRAFT_1093429</name>
</gene>
<feature type="compositionally biased region" description="Basic and acidic residues" evidence="1">
    <location>
        <begin position="236"/>
        <end position="245"/>
    </location>
</feature>
<keyword evidence="3" id="KW-1185">Reference proteome</keyword>
<organism evidence="2 3">
    <name type="scientific">Ephemerocybe angulata</name>
    <dbReference type="NCBI Taxonomy" id="980116"/>
    <lineage>
        <taxon>Eukaryota</taxon>
        <taxon>Fungi</taxon>
        <taxon>Dikarya</taxon>
        <taxon>Basidiomycota</taxon>
        <taxon>Agaricomycotina</taxon>
        <taxon>Agaricomycetes</taxon>
        <taxon>Agaricomycetidae</taxon>
        <taxon>Agaricales</taxon>
        <taxon>Agaricineae</taxon>
        <taxon>Psathyrellaceae</taxon>
        <taxon>Ephemerocybe</taxon>
    </lineage>
</organism>
<accession>A0A8H6HCZ0</accession>
<dbReference type="OrthoDB" id="3010994at2759"/>
<reference evidence="2 3" key="1">
    <citation type="submission" date="2020-07" db="EMBL/GenBank/DDBJ databases">
        <title>Comparative genomics of pyrophilous fungi reveals a link between fire events and developmental genes.</title>
        <authorList>
            <consortium name="DOE Joint Genome Institute"/>
            <person name="Steindorff A.S."/>
            <person name="Carver A."/>
            <person name="Calhoun S."/>
            <person name="Stillman K."/>
            <person name="Liu H."/>
            <person name="Lipzen A."/>
            <person name="Pangilinan J."/>
            <person name="Labutti K."/>
            <person name="Bruns T.D."/>
            <person name="Grigoriev I.V."/>
        </authorList>
    </citation>
    <scope>NUCLEOTIDE SEQUENCE [LARGE SCALE GENOMIC DNA]</scope>
    <source>
        <strain evidence="2 3">CBS 144469</strain>
    </source>
</reference>
<comment type="caution">
    <text evidence="2">The sequence shown here is derived from an EMBL/GenBank/DDBJ whole genome shotgun (WGS) entry which is preliminary data.</text>
</comment>
<evidence type="ECO:0000256" key="1">
    <source>
        <dbReference type="SAM" id="MobiDB-lite"/>
    </source>
</evidence>
<feature type="region of interest" description="Disordered" evidence="1">
    <location>
        <begin position="305"/>
        <end position="338"/>
    </location>
</feature>
<evidence type="ECO:0000313" key="3">
    <source>
        <dbReference type="Proteomes" id="UP000521943"/>
    </source>
</evidence>
<dbReference type="AlphaFoldDB" id="A0A8H6HCZ0"/>